<evidence type="ECO:0000259" key="9">
    <source>
        <dbReference type="PROSITE" id="PS50940"/>
    </source>
</evidence>
<feature type="compositionally biased region" description="Low complexity" evidence="7">
    <location>
        <begin position="1103"/>
        <end position="1113"/>
    </location>
</feature>
<evidence type="ECO:0000313" key="11">
    <source>
        <dbReference type="EMBL" id="KAL3766037.1"/>
    </source>
</evidence>
<dbReference type="PANTHER" id="PTHR11177">
    <property type="entry name" value="CHITINASE"/>
    <property type="match status" value="1"/>
</dbReference>
<accession>A0ABD3MRG9</accession>
<name>A0ABD3MRG9_9STRA</name>
<feature type="compositionally biased region" description="Pro residues" evidence="7">
    <location>
        <begin position="942"/>
        <end position="964"/>
    </location>
</feature>
<feature type="compositionally biased region" description="Low complexity" evidence="7">
    <location>
        <begin position="1260"/>
        <end position="1276"/>
    </location>
</feature>
<feature type="transmembrane region" description="Helical" evidence="8">
    <location>
        <begin position="1490"/>
        <end position="1511"/>
    </location>
</feature>
<keyword evidence="4" id="KW-1015">Disulfide bond</keyword>
<feature type="compositionally biased region" description="Acidic residues" evidence="7">
    <location>
        <begin position="273"/>
        <end position="293"/>
    </location>
</feature>
<dbReference type="Gene3D" id="3.10.50.10">
    <property type="match status" value="1"/>
</dbReference>
<feature type="region of interest" description="Disordered" evidence="7">
    <location>
        <begin position="270"/>
        <end position="300"/>
    </location>
</feature>
<dbReference type="Proteomes" id="UP001530293">
    <property type="component" value="Unassembled WGS sequence"/>
</dbReference>
<keyword evidence="8" id="KW-0812">Transmembrane</keyword>
<evidence type="ECO:0008006" key="13">
    <source>
        <dbReference type="Google" id="ProtNLM"/>
    </source>
</evidence>
<evidence type="ECO:0000256" key="4">
    <source>
        <dbReference type="ARBA" id="ARBA00023157"/>
    </source>
</evidence>
<comment type="similarity">
    <text evidence="1">Belongs to the glycosyl hydrolase 18 family. Chitinase class II subfamily.</text>
</comment>
<feature type="region of interest" description="Disordered" evidence="7">
    <location>
        <begin position="333"/>
        <end position="355"/>
    </location>
</feature>
<reference evidence="11 12" key="1">
    <citation type="submission" date="2024-10" db="EMBL/GenBank/DDBJ databases">
        <title>Updated reference genomes for cyclostephanoid diatoms.</title>
        <authorList>
            <person name="Roberts W.R."/>
            <person name="Alverson A.J."/>
        </authorList>
    </citation>
    <scope>NUCLEOTIDE SEQUENCE [LARGE SCALE GENOMIC DNA]</scope>
    <source>
        <strain evidence="11 12">AJA232-27</strain>
    </source>
</reference>
<dbReference type="SMART" id="SM00494">
    <property type="entry name" value="ChtBD2"/>
    <property type="match status" value="2"/>
</dbReference>
<feature type="domain" description="GH18" evidence="10">
    <location>
        <begin position="466"/>
        <end position="873"/>
    </location>
</feature>
<dbReference type="InterPro" id="IPR001223">
    <property type="entry name" value="Glyco_hydro18_cat"/>
</dbReference>
<evidence type="ECO:0000259" key="10">
    <source>
        <dbReference type="PROSITE" id="PS51910"/>
    </source>
</evidence>
<sequence>MHHHKHHRRKQKNVTLLTIIVVVIIAILQLLLTATLVHSHGFLASPRSRNLVAFQDRVYYPITSNDPQPEDCPNCLNRGGILARCGVITIAPLKEEDPIIIVRNYDTPLNALGSPMKSNPQTTYTEGDIITVEVILTAHHKGHFIFKACPISSTSEIPTQSCFDTHPLLFVSDELYGATLDPNYPQRVYVAPSSVAKVVPNGYGFSSSMIFRYQLQLPIGVYGELVLLQWYYVAANSACIHPGYDTYNWPSHWGSNGVGMDGAITAESGEWHSEEEDDAYAAEEEEDAEDAEANTEGTTGLQLCSDVLPVDGNGKPEQFWNCAEVTITKKAAGDDSAQEQQQQQQEEEEDTATATATISTESTTMMNDGLVDNSQQQQEDTTTTTTSASMTNWQQDAIASSTTTTGLVYVQQDSTTTPSSTIMNGQQQQDPITTISSTIMNGQQQDTTTTTTTSSTVNNGKPKLSKTVIGYFASWQWYDRNELAIPMNMDFTKVTRVNFAFFQTDTEGNVWGTDKWADPNLLFGPHNWNAPENDTEYCSWDTPTDRTCSTHFYEEGLIYRAHAAGAEIYPSLGGWSLSDPFPAMAANETARRIFVDNCMELITEFGFDGIDIDWEYPGYEGTPADTNNYNLLLRDLRSKLDELGESTGKFYGLTAALPCGTDNIANIDIETVAKYLTEFNLMTYGKACTCGPQKADIHTSAEKDFFGSWYPVTGANAPLYDQEWGDEDVKGFSVDGCVRNWMKGGASPSRINIGLPFYGRSFKKAKGLNETHEGNDMDTWYMDDGSPQYFNIIDKLSEYTSVRHEPTKTQYAYRDSESGGLVSYDDEQAICDKTEYCLEHDLNGFIIWELSGDLMADLSTPLLDAMVSKLSDPTLDCRTFANETSENSSTADSYSTVETQQSIASSSEEPWSAPNPPTVHPTIASYSTVETQQSVASSSDEPGPPSLAPTSPAPTSPAPIPPTVYPTTMQPTISLTCPENFTGPKQVDGCTGWYHCVLGEVKYPIIRCPEGTLFDETTSLCLESDEVSCSGTYSPTSAPIIGPSELLITSESPSTKPSLHDLLPSASAFDEMELTSIPTSNILDAPSDLSATPTFLKPPPSQSRPTRPSLTPSKQPLAEPSLSPIALFTEAPILLSSVTDEPSNTVSDDVYCPDEYTGLLPWNDCLGYYYCMYAVPELPIIKCDAGKLFDAASSECLDASKVDCTHIVEPSTAQSPNQPTILPTKSPIQHRPNSTSDLSPEFDDRPASTTITESGGDYFQTSSDSQASTSDTSQEDNVPYDWSSTGHVSTTEFIPNSGLPEDFSFDGPFITVELLLKDYPNDIGWQLLWLDGTINVEKPVGSYGSLAPDTIVYEFIPIQPSTSRSAGVHELEWTIMNLRGMGLNGGQWKMYSAAPSEETLLANGGDFGYTDTVWLLLSDEGDISLRDVNSLNQQPPNSVSPVSEAVDANPNQDTIDDVNAGLHSQMEESLQPTDIQSSQSKSQDRNRFRLLAPALAVIVAIAFIAGIYLLFLAIRKNAHSSGEERDKWNIEEPPDEDFSEGYSDSDSGYNIHHTYCVVDNSDTTGSVYDGYEEESTVTDRKRDKLPTVNRNNHGADNDCDSLSHYSVYTVDEGSSVDAQAPEEVHAKSTLEQYPAYNID</sequence>
<feature type="compositionally biased region" description="Polar residues" evidence="7">
    <location>
        <begin position="883"/>
        <end position="909"/>
    </location>
</feature>
<dbReference type="Gene3D" id="2.170.140.10">
    <property type="entry name" value="Chitin binding domain"/>
    <property type="match status" value="1"/>
</dbReference>
<dbReference type="GO" id="GO:1901135">
    <property type="term" value="P:carbohydrate derivative metabolic process"/>
    <property type="evidence" value="ECO:0007669"/>
    <property type="project" value="UniProtKB-ARBA"/>
</dbReference>
<dbReference type="SUPFAM" id="SSF51445">
    <property type="entry name" value="(Trans)glycosidases"/>
    <property type="match status" value="1"/>
</dbReference>
<dbReference type="InterPro" id="IPR050314">
    <property type="entry name" value="Glycosyl_Hydrlase_18"/>
</dbReference>
<dbReference type="PANTHER" id="PTHR11177:SF317">
    <property type="entry name" value="CHITINASE 12-RELATED"/>
    <property type="match status" value="1"/>
</dbReference>
<feature type="domain" description="Chitin-binding type-2" evidence="9">
    <location>
        <begin position="1149"/>
        <end position="1206"/>
    </location>
</feature>
<dbReference type="InterPro" id="IPR002557">
    <property type="entry name" value="Chitin-bd_dom"/>
</dbReference>
<evidence type="ECO:0000256" key="8">
    <source>
        <dbReference type="SAM" id="Phobius"/>
    </source>
</evidence>
<feature type="region of interest" description="Disordered" evidence="7">
    <location>
        <begin position="1427"/>
        <end position="1457"/>
    </location>
</feature>
<gene>
    <name evidence="11" type="ORF">ACHAWU_002752</name>
</gene>
<feature type="region of interest" description="Disordered" evidence="7">
    <location>
        <begin position="1091"/>
        <end position="1118"/>
    </location>
</feature>
<feature type="compositionally biased region" description="Polar residues" evidence="7">
    <location>
        <begin position="1211"/>
        <end position="1238"/>
    </location>
</feature>
<evidence type="ECO:0000256" key="1">
    <source>
        <dbReference type="ARBA" id="ARBA00009121"/>
    </source>
</evidence>
<feature type="domain" description="Chitin-binding type-2" evidence="9">
    <location>
        <begin position="974"/>
        <end position="1031"/>
    </location>
</feature>
<dbReference type="SMART" id="SM00636">
    <property type="entry name" value="Glyco_18"/>
    <property type="match status" value="1"/>
</dbReference>
<feature type="region of interest" description="Disordered" evidence="7">
    <location>
        <begin position="1522"/>
        <end position="1543"/>
    </location>
</feature>
<feature type="compositionally biased region" description="Polar residues" evidence="7">
    <location>
        <begin position="924"/>
        <end position="940"/>
    </location>
</feature>
<feature type="compositionally biased region" description="Polar residues" evidence="7">
    <location>
        <begin position="1427"/>
        <end position="1441"/>
    </location>
</feature>
<dbReference type="GO" id="GO:0004553">
    <property type="term" value="F:hydrolase activity, hydrolyzing O-glycosyl compounds"/>
    <property type="evidence" value="ECO:0007669"/>
    <property type="project" value="UniProtKB-ARBA"/>
</dbReference>
<evidence type="ECO:0000256" key="6">
    <source>
        <dbReference type="RuleBase" id="RU000489"/>
    </source>
</evidence>
<evidence type="ECO:0000256" key="2">
    <source>
        <dbReference type="ARBA" id="ARBA00022669"/>
    </source>
</evidence>
<dbReference type="InterPro" id="IPR001579">
    <property type="entry name" value="Glyco_hydro_18_chit_AS"/>
</dbReference>
<dbReference type="EMBL" id="JALLBG020000089">
    <property type="protein sequence ID" value="KAL3766037.1"/>
    <property type="molecule type" value="Genomic_DNA"/>
</dbReference>
<evidence type="ECO:0000313" key="12">
    <source>
        <dbReference type="Proteomes" id="UP001530293"/>
    </source>
</evidence>
<evidence type="ECO:0000256" key="5">
    <source>
        <dbReference type="ARBA" id="ARBA00023295"/>
    </source>
</evidence>
<dbReference type="InterPro" id="IPR036508">
    <property type="entry name" value="Chitin-bd_dom_sf"/>
</dbReference>
<feature type="region of interest" description="Disordered" evidence="7">
    <location>
        <begin position="1210"/>
        <end position="1284"/>
    </location>
</feature>
<dbReference type="InterPro" id="IPR017853">
    <property type="entry name" value="GH"/>
</dbReference>
<feature type="region of interest" description="Disordered" evidence="7">
    <location>
        <begin position="883"/>
        <end position="967"/>
    </location>
</feature>
<keyword evidence="2" id="KW-0147">Chitin-binding</keyword>
<keyword evidence="3 6" id="KW-0378">Hydrolase</keyword>
<feature type="compositionally biased region" description="Low complexity" evidence="7">
    <location>
        <begin position="334"/>
        <end position="344"/>
    </location>
</feature>
<proteinExistence type="inferred from homology"/>
<keyword evidence="12" id="KW-1185">Reference proteome</keyword>
<dbReference type="InterPro" id="IPR029070">
    <property type="entry name" value="Chitinase_insertion_sf"/>
</dbReference>
<dbReference type="PROSITE" id="PS51910">
    <property type="entry name" value="GH18_2"/>
    <property type="match status" value="1"/>
</dbReference>
<dbReference type="InterPro" id="IPR011583">
    <property type="entry name" value="Chitinase_II/V-like_cat"/>
</dbReference>
<dbReference type="PROSITE" id="PS01095">
    <property type="entry name" value="GH18_1"/>
    <property type="match status" value="1"/>
</dbReference>
<dbReference type="GO" id="GO:0008061">
    <property type="term" value="F:chitin binding"/>
    <property type="evidence" value="ECO:0007669"/>
    <property type="project" value="UniProtKB-KW"/>
</dbReference>
<evidence type="ECO:0000256" key="3">
    <source>
        <dbReference type="ARBA" id="ARBA00022801"/>
    </source>
</evidence>
<organism evidence="11 12">
    <name type="scientific">Discostella pseudostelligera</name>
    <dbReference type="NCBI Taxonomy" id="259834"/>
    <lineage>
        <taxon>Eukaryota</taxon>
        <taxon>Sar</taxon>
        <taxon>Stramenopiles</taxon>
        <taxon>Ochrophyta</taxon>
        <taxon>Bacillariophyta</taxon>
        <taxon>Coscinodiscophyceae</taxon>
        <taxon>Thalassiosirophycidae</taxon>
        <taxon>Stephanodiscales</taxon>
        <taxon>Stephanodiscaceae</taxon>
        <taxon>Discostella</taxon>
    </lineage>
</organism>
<keyword evidence="5 6" id="KW-0326">Glycosidase</keyword>
<protein>
    <recommendedName>
        <fullName evidence="13">Chitinase</fullName>
    </recommendedName>
</protein>
<dbReference type="PROSITE" id="PS50940">
    <property type="entry name" value="CHIT_BIND_II"/>
    <property type="match status" value="2"/>
</dbReference>
<feature type="region of interest" description="Disordered" evidence="7">
    <location>
        <begin position="373"/>
        <end position="392"/>
    </location>
</feature>
<dbReference type="SUPFAM" id="SSF57625">
    <property type="entry name" value="Invertebrate chitin-binding proteins"/>
    <property type="match status" value="2"/>
</dbReference>
<keyword evidence="8" id="KW-0472">Membrane</keyword>
<keyword evidence="8" id="KW-1133">Transmembrane helix</keyword>
<dbReference type="Gene3D" id="3.20.20.80">
    <property type="entry name" value="Glycosidases"/>
    <property type="match status" value="1"/>
</dbReference>
<comment type="caution">
    <text evidence="11">The sequence shown here is derived from an EMBL/GenBank/DDBJ whole genome shotgun (WGS) entry which is preliminary data.</text>
</comment>
<dbReference type="Pfam" id="PF01607">
    <property type="entry name" value="CBM_14"/>
    <property type="match status" value="2"/>
</dbReference>
<dbReference type="Pfam" id="PF00704">
    <property type="entry name" value="Glyco_hydro_18"/>
    <property type="match status" value="1"/>
</dbReference>
<evidence type="ECO:0000256" key="7">
    <source>
        <dbReference type="SAM" id="MobiDB-lite"/>
    </source>
</evidence>